<keyword evidence="2" id="KW-0723">Serine/threonine-protein kinase</keyword>
<dbReference type="SUPFAM" id="SSF56112">
    <property type="entry name" value="Protein kinase-like (PK-like)"/>
    <property type="match status" value="1"/>
</dbReference>
<comment type="catalytic activity">
    <reaction evidence="8">
        <text>L-seryl-[protein] + ATP = O-phospho-L-seryl-[protein] + ADP + H(+)</text>
        <dbReference type="Rhea" id="RHEA:17989"/>
        <dbReference type="Rhea" id="RHEA-COMP:9863"/>
        <dbReference type="Rhea" id="RHEA-COMP:11604"/>
        <dbReference type="ChEBI" id="CHEBI:15378"/>
        <dbReference type="ChEBI" id="CHEBI:29999"/>
        <dbReference type="ChEBI" id="CHEBI:30616"/>
        <dbReference type="ChEBI" id="CHEBI:83421"/>
        <dbReference type="ChEBI" id="CHEBI:456216"/>
        <dbReference type="EC" id="2.7.11.1"/>
    </reaction>
</comment>
<reference evidence="11 12" key="1">
    <citation type="submission" date="2015-06" db="EMBL/GenBank/DDBJ databases">
        <title>Talaromyces atroroseus IBT 11181 draft genome.</title>
        <authorList>
            <person name="Rasmussen K.B."/>
            <person name="Rasmussen S."/>
            <person name="Petersen B."/>
            <person name="Sicheritz-Ponten T."/>
            <person name="Mortensen U.H."/>
            <person name="Thrane U."/>
        </authorList>
    </citation>
    <scope>NUCLEOTIDE SEQUENCE [LARGE SCALE GENOMIC DNA]</scope>
    <source>
        <strain evidence="11 12">IBT 11181</strain>
    </source>
</reference>
<dbReference type="Gene3D" id="1.10.510.10">
    <property type="entry name" value="Transferase(Phosphotransferase) domain 1"/>
    <property type="match status" value="1"/>
</dbReference>
<feature type="region of interest" description="Disordered" evidence="9">
    <location>
        <begin position="538"/>
        <end position="559"/>
    </location>
</feature>
<dbReference type="GO" id="GO:0035556">
    <property type="term" value="P:intracellular signal transduction"/>
    <property type="evidence" value="ECO:0007669"/>
    <property type="project" value="TreeGrafter"/>
</dbReference>
<evidence type="ECO:0000256" key="4">
    <source>
        <dbReference type="ARBA" id="ARBA00022741"/>
    </source>
</evidence>
<dbReference type="Proteomes" id="UP000214365">
    <property type="component" value="Unassembled WGS sequence"/>
</dbReference>
<evidence type="ECO:0000313" key="12">
    <source>
        <dbReference type="Proteomes" id="UP000214365"/>
    </source>
</evidence>
<evidence type="ECO:0000256" key="8">
    <source>
        <dbReference type="ARBA" id="ARBA00048679"/>
    </source>
</evidence>
<comment type="caution">
    <text evidence="11">The sequence shown here is derived from an EMBL/GenBank/DDBJ whole genome shotgun (WGS) entry which is preliminary data.</text>
</comment>
<dbReference type="InterPro" id="IPR011009">
    <property type="entry name" value="Kinase-like_dom_sf"/>
</dbReference>
<feature type="domain" description="Protein kinase" evidence="10">
    <location>
        <begin position="313"/>
        <end position="738"/>
    </location>
</feature>
<evidence type="ECO:0000259" key="10">
    <source>
        <dbReference type="PROSITE" id="PS50011"/>
    </source>
</evidence>
<dbReference type="Gene3D" id="3.30.200.20">
    <property type="entry name" value="Phosphorylase Kinase, domain 1"/>
    <property type="match status" value="1"/>
</dbReference>
<sequence>MLRRKMRTSDSRLKATTSNNEAVVLGDYPQGSGENVRPTSAPKNRPPKEQPSGRIASKFRRSSAKLLSRLGFWSSGNSENLSTTSTTSSSPVDTSTPCPSSSSDLESDRVLIADDSVYISEFSDEASVKHDYRQKKSYVSHKDNSIAETDSLAQKRFEIRNDVESKVNQFNRAPVLPRRLSQKLSIFGPPTVIRRTRPKPRVAIVNMDGSCPVVSRSKWDGSVPWSTDPSVEDSPIFSQSDHHSSLDGISTGRNQRLRELQEHLRALPFTHGERTAAQKAWITQESEHLRQSRVLKTRSNRFHKTDTISTAGYDIIRVLGQGSFGVVQLVKEKSLDRDSSDQGRDASIALSELKSSRYSRRFTTRSSRLAEGNTSRRTVQRQQGNVYAMKVIRKADMVRHCQEGHIRAEREFLTASERSKWIVPLIASFQDTSHLYLVMEYEIGGDFFGLLIRHGVLSERDTMWYVAEMILCVEEAHRLGWIHRDVKPENFLISASGHLKLADFGLAFDGHWSHNQAYFNNHRYSLVSKLGIEIKGDAEDQSENPKSQQTDTNRFQQEGNEAFVPQVGKHMLDWRDRNEKRRFARSIVGTSQYMAPEIISGEPYDEPKNYHPQARHVYSDDARDIKAHRFFRQIPWGEMLHRRPPYIPEAKSWEDTNYSDRSNLDFIDVPILPQGKHQLMKDASVPESEPDPLAIVCQEKAEDNLNADKVDVEKTAARKRKNKERKRARDKILRDAVVGPTALNLRTKAAFVGYTWRRPKSVRNVLEIERGRSLVTGRF</sequence>
<keyword evidence="3" id="KW-0808">Transferase</keyword>
<proteinExistence type="predicted"/>
<keyword evidence="4" id="KW-0547">Nucleotide-binding</keyword>
<feature type="region of interest" description="Disordered" evidence="9">
    <location>
        <begin position="1"/>
        <end position="60"/>
    </location>
</feature>
<dbReference type="GO" id="GO:0005524">
    <property type="term" value="F:ATP binding"/>
    <property type="evidence" value="ECO:0007669"/>
    <property type="project" value="UniProtKB-KW"/>
</dbReference>
<evidence type="ECO:0000256" key="7">
    <source>
        <dbReference type="ARBA" id="ARBA00047899"/>
    </source>
</evidence>
<dbReference type="OrthoDB" id="3638488at2759"/>
<evidence type="ECO:0000256" key="6">
    <source>
        <dbReference type="ARBA" id="ARBA00022840"/>
    </source>
</evidence>
<comment type="catalytic activity">
    <reaction evidence="7">
        <text>L-threonyl-[protein] + ATP = O-phospho-L-threonyl-[protein] + ADP + H(+)</text>
        <dbReference type="Rhea" id="RHEA:46608"/>
        <dbReference type="Rhea" id="RHEA-COMP:11060"/>
        <dbReference type="Rhea" id="RHEA-COMP:11605"/>
        <dbReference type="ChEBI" id="CHEBI:15378"/>
        <dbReference type="ChEBI" id="CHEBI:30013"/>
        <dbReference type="ChEBI" id="CHEBI:30616"/>
        <dbReference type="ChEBI" id="CHEBI:61977"/>
        <dbReference type="ChEBI" id="CHEBI:456216"/>
        <dbReference type="EC" id="2.7.11.1"/>
    </reaction>
</comment>
<dbReference type="STRING" id="1441469.A0A1Q5Q7K1"/>
<protein>
    <recommendedName>
        <fullName evidence="1">non-specific serine/threonine protein kinase</fullName>
        <ecNumber evidence="1">2.7.11.1</ecNumber>
    </recommendedName>
</protein>
<dbReference type="SMART" id="SM00220">
    <property type="entry name" value="S_TKc"/>
    <property type="match status" value="1"/>
</dbReference>
<feature type="region of interest" description="Disordered" evidence="9">
    <location>
        <begin position="77"/>
        <end position="106"/>
    </location>
</feature>
<evidence type="ECO:0000256" key="1">
    <source>
        <dbReference type="ARBA" id="ARBA00012513"/>
    </source>
</evidence>
<dbReference type="GeneID" id="31008743"/>
<keyword evidence="6" id="KW-0067">ATP-binding</keyword>
<feature type="compositionally biased region" description="Polar residues" evidence="9">
    <location>
        <begin position="544"/>
        <end position="559"/>
    </location>
</feature>
<evidence type="ECO:0000256" key="3">
    <source>
        <dbReference type="ARBA" id="ARBA00022679"/>
    </source>
</evidence>
<dbReference type="EC" id="2.7.11.1" evidence="1"/>
<dbReference type="PROSITE" id="PS50011">
    <property type="entry name" value="PROTEIN_KINASE_DOM"/>
    <property type="match status" value="1"/>
</dbReference>
<dbReference type="EMBL" id="LFMY01000018">
    <property type="protein sequence ID" value="OKL55651.1"/>
    <property type="molecule type" value="Genomic_DNA"/>
</dbReference>
<dbReference type="GO" id="GO:0004674">
    <property type="term" value="F:protein serine/threonine kinase activity"/>
    <property type="evidence" value="ECO:0007669"/>
    <property type="project" value="UniProtKB-KW"/>
</dbReference>
<dbReference type="PANTHER" id="PTHR24356:SF400">
    <property type="entry name" value="SERINE_THREONINE-PROTEIN KINASE CBK1"/>
    <property type="match status" value="1"/>
</dbReference>
<gene>
    <name evidence="11" type="ORF">UA08_08987</name>
</gene>
<dbReference type="InterPro" id="IPR000719">
    <property type="entry name" value="Prot_kinase_dom"/>
</dbReference>
<name>A0A1Q5Q7K1_TALAT</name>
<evidence type="ECO:0000256" key="9">
    <source>
        <dbReference type="SAM" id="MobiDB-lite"/>
    </source>
</evidence>
<dbReference type="AlphaFoldDB" id="A0A1Q5Q7K1"/>
<evidence type="ECO:0000313" key="11">
    <source>
        <dbReference type="EMBL" id="OKL55651.1"/>
    </source>
</evidence>
<dbReference type="PANTHER" id="PTHR24356">
    <property type="entry name" value="SERINE/THREONINE-PROTEIN KINASE"/>
    <property type="match status" value="1"/>
</dbReference>
<dbReference type="InterPro" id="IPR050236">
    <property type="entry name" value="Ser_Thr_kinase_AGC"/>
</dbReference>
<dbReference type="Pfam" id="PF00069">
    <property type="entry name" value="Pkinase"/>
    <property type="match status" value="1"/>
</dbReference>
<accession>A0A1Q5Q7K1</accession>
<dbReference type="RefSeq" id="XP_020115772.1">
    <property type="nucleotide sequence ID" value="XM_020264044.1"/>
</dbReference>
<feature type="compositionally biased region" description="Low complexity" evidence="9">
    <location>
        <begin position="77"/>
        <end position="104"/>
    </location>
</feature>
<evidence type="ECO:0000256" key="2">
    <source>
        <dbReference type="ARBA" id="ARBA00022527"/>
    </source>
</evidence>
<keyword evidence="12" id="KW-1185">Reference proteome</keyword>
<evidence type="ECO:0000256" key="5">
    <source>
        <dbReference type="ARBA" id="ARBA00022777"/>
    </source>
</evidence>
<organism evidence="11 12">
    <name type="scientific">Talaromyces atroroseus</name>
    <dbReference type="NCBI Taxonomy" id="1441469"/>
    <lineage>
        <taxon>Eukaryota</taxon>
        <taxon>Fungi</taxon>
        <taxon>Dikarya</taxon>
        <taxon>Ascomycota</taxon>
        <taxon>Pezizomycotina</taxon>
        <taxon>Eurotiomycetes</taxon>
        <taxon>Eurotiomycetidae</taxon>
        <taxon>Eurotiales</taxon>
        <taxon>Trichocomaceae</taxon>
        <taxon>Talaromyces</taxon>
        <taxon>Talaromyces sect. Trachyspermi</taxon>
    </lineage>
</organism>
<keyword evidence="5" id="KW-0418">Kinase</keyword>